<comment type="caution">
    <text evidence="1">The sequence shown here is derived from an EMBL/GenBank/DDBJ whole genome shotgun (WGS) entry which is preliminary data.</text>
</comment>
<dbReference type="EMBL" id="JAXCLX010000005">
    <property type="protein sequence ID" value="MDY0874465.1"/>
    <property type="molecule type" value="Genomic_DNA"/>
</dbReference>
<dbReference type="PANTHER" id="PTHR40267">
    <property type="entry name" value="BLR3294 PROTEIN"/>
    <property type="match status" value="1"/>
</dbReference>
<dbReference type="RefSeq" id="WP_320502935.1">
    <property type="nucleotide sequence ID" value="NZ_JAXCLX010000005.1"/>
</dbReference>
<proteinExistence type="predicted"/>
<accession>A0ABU5E4F6</accession>
<protein>
    <submittedName>
        <fullName evidence="1">Asp/Glu racemase</fullName>
    </submittedName>
</protein>
<dbReference type="InterPro" id="IPR053714">
    <property type="entry name" value="Iso_Racemase_Enz_sf"/>
</dbReference>
<dbReference type="Proteomes" id="UP001271769">
    <property type="component" value="Unassembled WGS sequence"/>
</dbReference>
<name>A0ABU5E4F6_9PROT</name>
<dbReference type="InterPro" id="IPR026286">
    <property type="entry name" value="MaiA/AMDase"/>
</dbReference>
<reference evidence="1 2" key="1">
    <citation type="journal article" date="2013" name="Antonie Van Leeuwenhoek">
        <title>Dongia rigui sp. nov., isolated from freshwater of a large wetland in Korea.</title>
        <authorList>
            <person name="Baik K.S."/>
            <person name="Hwang Y.M."/>
            <person name="Choi J.S."/>
            <person name="Kwon J."/>
            <person name="Seong C.N."/>
        </authorList>
    </citation>
    <scope>NUCLEOTIDE SEQUENCE [LARGE SCALE GENOMIC DNA]</scope>
    <source>
        <strain evidence="1 2">04SU4-P</strain>
    </source>
</reference>
<gene>
    <name evidence="1" type="ORF">SMD31_21175</name>
</gene>
<organism evidence="1 2">
    <name type="scientific">Dongia rigui</name>
    <dbReference type="NCBI Taxonomy" id="940149"/>
    <lineage>
        <taxon>Bacteria</taxon>
        <taxon>Pseudomonadati</taxon>
        <taxon>Pseudomonadota</taxon>
        <taxon>Alphaproteobacteria</taxon>
        <taxon>Rhodospirillales</taxon>
        <taxon>Dongiaceae</taxon>
        <taxon>Dongia</taxon>
    </lineage>
</organism>
<dbReference type="Pfam" id="PF17645">
    <property type="entry name" value="Amdase"/>
    <property type="match status" value="1"/>
</dbReference>
<sequence length="269" mass="29009">MPPVQALSVENSAAENGLLVNRKHIPFELDGGVSARARIGLIVLATDHTLEHEFRQIFRMPGVALYATRIRNAAEINPTTLAAMEAGLAAAADVILPGIPLDVVAYGCTSASVVIGEENVFKRIHETRPEAKCTTPITGGVLGLKALGAKRIALLTPYIDSVNQRFKSYIEAKGLEVPVIGSFNHENDNEVARISTKSIYDAALELGRHPSVDGVFVSCTSLRVAEIAESLERELGKPVTSSNHAMAWHTLRLAGITEPIDGWGRLFRI</sequence>
<dbReference type="PANTHER" id="PTHR40267:SF1">
    <property type="entry name" value="BLR3294 PROTEIN"/>
    <property type="match status" value="1"/>
</dbReference>
<dbReference type="Gene3D" id="3.40.50.12500">
    <property type="match status" value="1"/>
</dbReference>
<evidence type="ECO:0000313" key="2">
    <source>
        <dbReference type="Proteomes" id="UP001271769"/>
    </source>
</evidence>
<dbReference type="PIRSF" id="PIRSF015736">
    <property type="entry name" value="MI"/>
    <property type="match status" value="1"/>
</dbReference>
<evidence type="ECO:0000313" key="1">
    <source>
        <dbReference type="EMBL" id="MDY0874465.1"/>
    </source>
</evidence>
<keyword evidence="2" id="KW-1185">Reference proteome</keyword>